<evidence type="ECO:0000256" key="1">
    <source>
        <dbReference type="ARBA" id="ARBA00007447"/>
    </source>
</evidence>
<dbReference type="Gene3D" id="2.40.70.10">
    <property type="entry name" value="Acid Proteases"/>
    <property type="match status" value="2"/>
</dbReference>
<dbReference type="PRINTS" id="PR00792">
    <property type="entry name" value="PEPSIN"/>
</dbReference>
<protein>
    <recommendedName>
        <fullName evidence="2">Peptidase A1 domain-containing protein</fullName>
    </recommendedName>
</protein>
<dbReference type="InterPro" id="IPR001461">
    <property type="entry name" value="Aspartic_peptidase_A1"/>
</dbReference>
<dbReference type="Proteomes" id="UP001197093">
    <property type="component" value="Unassembled WGS sequence"/>
</dbReference>
<comment type="similarity">
    <text evidence="1">Belongs to the peptidase A1 family.</text>
</comment>
<keyword evidence="4" id="KW-1185">Reference proteome</keyword>
<dbReference type="SUPFAM" id="SSF50630">
    <property type="entry name" value="Acid proteases"/>
    <property type="match status" value="1"/>
</dbReference>
<dbReference type="GO" id="GO:0006508">
    <property type="term" value="P:proteolysis"/>
    <property type="evidence" value="ECO:0007669"/>
    <property type="project" value="InterPro"/>
</dbReference>
<reference evidence="3" key="1">
    <citation type="submission" date="2023-02" db="EMBL/GenBank/DDBJ databases">
        <authorList>
            <person name="Palmer J.M."/>
        </authorList>
    </citation>
    <scope>NUCLEOTIDE SEQUENCE</scope>
    <source>
        <strain evidence="3">FW57</strain>
    </source>
</reference>
<evidence type="ECO:0000313" key="3">
    <source>
        <dbReference type="EMBL" id="KAG7283928.1"/>
    </source>
</evidence>
<dbReference type="Pfam" id="PF00026">
    <property type="entry name" value="Asp"/>
    <property type="match status" value="1"/>
</dbReference>
<evidence type="ECO:0000259" key="2">
    <source>
        <dbReference type="Pfam" id="PF00026"/>
    </source>
</evidence>
<name>A0AAD4ER96_9PEZI</name>
<organism evidence="3 4">
    <name type="scientific">Staphylotrichum longicolle</name>
    <dbReference type="NCBI Taxonomy" id="669026"/>
    <lineage>
        <taxon>Eukaryota</taxon>
        <taxon>Fungi</taxon>
        <taxon>Dikarya</taxon>
        <taxon>Ascomycota</taxon>
        <taxon>Pezizomycotina</taxon>
        <taxon>Sordariomycetes</taxon>
        <taxon>Sordariomycetidae</taxon>
        <taxon>Sordariales</taxon>
        <taxon>Chaetomiaceae</taxon>
        <taxon>Staphylotrichum</taxon>
    </lineage>
</organism>
<accession>A0AAD4ER96</accession>
<evidence type="ECO:0000313" key="4">
    <source>
        <dbReference type="Proteomes" id="UP001197093"/>
    </source>
</evidence>
<gene>
    <name evidence="3" type="ORF">NEMBOFW57_010286</name>
</gene>
<dbReference type="CDD" id="cd05471">
    <property type="entry name" value="pepsin_like"/>
    <property type="match status" value="1"/>
</dbReference>
<comment type="caution">
    <text evidence="3">The sequence shown here is derived from an EMBL/GenBank/DDBJ whole genome shotgun (WGS) entry which is preliminary data.</text>
</comment>
<dbReference type="EMBL" id="JAHCVI010000006">
    <property type="protein sequence ID" value="KAG7283928.1"/>
    <property type="molecule type" value="Genomic_DNA"/>
</dbReference>
<dbReference type="InterPro" id="IPR034164">
    <property type="entry name" value="Pepsin-like_dom"/>
</dbReference>
<feature type="domain" description="Peptidase A1" evidence="2">
    <location>
        <begin position="21"/>
        <end position="159"/>
    </location>
</feature>
<proteinExistence type="inferred from homology"/>
<dbReference type="GO" id="GO:0004190">
    <property type="term" value="F:aspartic-type endopeptidase activity"/>
    <property type="evidence" value="ECO:0007669"/>
    <property type="project" value="InterPro"/>
</dbReference>
<sequence length="251" mass="27554">MVRGGGGTRGGNETQGGNCTALTDVVRMGGRGVTADFLACDTYSSGLRDQDPDGLFGMPSTPYANWMFLDNSTRHTPVYWHLVQSGQIPSAEFGISMVADRKGPNGRAGVITLGGTDRSQYIPGTLKKIPLNWPLSESRWRWVVDVRGARVEGFTLTNSTDAFRHLDEFGAAEQKTDVVVKKKYFNVGEYPGMPGICQGVYADPARPAREPINGRPAWIFGSPWLRSYYTVWNGVDRTLGFATPAHKDWNS</sequence>
<dbReference type="AlphaFoldDB" id="A0AAD4ER96"/>
<dbReference type="InterPro" id="IPR033121">
    <property type="entry name" value="PEPTIDASE_A1"/>
</dbReference>
<dbReference type="InterPro" id="IPR021109">
    <property type="entry name" value="Peptidase_aspartic_dom_sf"/>
</dbReference>